<evidence type="ECO:0000256" key="1">
    <source>
        <dbReference type="PROSITE-ProRule" id="PRU00047"/>
    </source>
</evidence>
<organism evidence="4 5">
    <name type="scientific">Tanacetum coccineum</name>
    <dbReference type="NCBI Taxonomy" id="301880"/>
    <lineage>
        <taxon>Eukaryota</taxon>
        <taxon>Viridiplantae</taxon>
        <taxon>Streptophyta</taxon>
        <taxon>Embryophyta</taxon>
        <taxon>Tracheophyta</taxon>
        <taxon>Spermatophyta</taxon>
        <taxon>Magnoliopsida</taxon>
        <taxon>eudicotyledons</taxon>
        <taxon>Gunneridae</taxon>
        <taxon>Pentapetalae</taxon>
        <taxon>asterids</taxon>
        <taxon>campanulids</taxon>
        <taxon>Asterales</taxon>
        <taxon>Asteraceae</taxon>
        <taxon>Asteroideae</taxon>
        <taxon>Anthemideae</taxon>
        <taxon>Anthemidinae</taxon>
        <taxon>Tanacetum</taxon>
    </lineage>
</organism>
<comment type="caution">
    <text evidence="4">The sequence shown here is derived from an EMBL/GenBank/DDBJ whole genome shotgun (WGS) entry which is preliminary data.</text>
</comment>
<evidence type="ECO:0000256" key="2">
    <source>
        <dbReference type="SAM" id="MobiDB-lite"/>
    </source>
</evidence>
<evidence type="ECO:0000313" key="5">
    <source>
        <dbReference type="Proteomes" id="UP001151760"/>
    </source>
</evidence>
<reference evidence="4" key="1">
    <citation type="journal article" date="2022" name="Int. J. Mol. Sci.">
        <title>Draft Genome of Tanacetum Coccineum: Genomic Comparison of Closely Related Tanacetum-Family Plants.</title>
        <authorList>
            <person name="Yamashiro T."/>
            <person name="Shiraishi A."/>
            <person name="Nakayama K."/>
            <person name="Satake H."/>
        </authorList>
    </citation>
    <scope>NUCLEOTIDE SEQUENCE</scope>
</reference>
<dbReference type="Gene3D" id="4.10.60.10">
    <property type="entry name" value="Zinc finger, CCHC-type"/>
    <property type="match status" value="1"/>
</dbReference>
<accession>A0ABQ5H0J3</accession>
<feature type="region of interest" description="Disordered" evidence="2">
    <location>
        <begin position="191"/>
        <end position="214"/>
    </location>
</feature>
<dbReference type="EMBL" id="BQNB010019059">
    <property type="protein sequence ID" value="GJT81175.1"/>
    <property type="molecule type" value="Genomic_DNA"/>
</dbReference>
<proteinExistence type="predicted"/>
<protein>
    <submittedName>
        <fullName evidence="4">Reverse transcriptase domain-containing protein</fullName>
    </submittedName>
</protein>
<keyword evidence="4" id="KW-0695">RNA-directed DNA polymerase</keyword>
<dbReference type="Proteomes" id="UP001151760">
    <property type="component" value="Unassembled WGS sequence"/>
</dbReference>
<feature type="compositionally biased region" description="Low complexity" evidence="2">
    <location>
        <begin position="202"/>
        <end position="214"/>
    </location>
</feature>
<keyword evidence="1" id="KW-0479">Metal-binding</keyword>
<sequence length="214" mass="24458">MEIEEMEIEEMEMEEMEMEEMEIKERMGMVMGTEEEMVITPEVYYPRNEIQKMETELWYLAVKGNDLTTYTRRLELVLLCTRMVPNEKDKVERFVGGLPDNIQGNNVARAYTSGNNEKNGYVGSFPYCNKCKLHHAGPCTVRCGNCKRVGHMARDCKVAVTSNAQRALVGNQPGIICYECGRPGHFSKDCPKLRNQNRENQTGNKNGNKTGRQT</sequence>
<dbReference type="InterPro" id="IPR036875">
    <property type="entry name" value="Znf_CCHC_sf"/>
</dbReference>
<dbReference type="GO" id="GO:0003964">
    <property type="term" value="F:RNA-directed DNA polymerase activity"/>
    <property type="evidence" value="ECO:0007669"/>
    <property type="project" value="UniProtKB-KW"/>
</dbReference>
<dbReference type="SUPFAM" id="SSF57756">
    <property type="entry name" value="Retrovirus zinc finger-like domains"/>
    <property type="match status" value="1"/>
</dbReference>
<gene>
    <name evidence="4" type="ORF">Tco_1055517</name>
</gene>
<feature type="domain" description="CCHC-type" evidence="3">
    <location>
        <begin position="142"/>
        <end position="157"/>
    </location>
</feature>
<evidence type="ECO:0000259" key="3">
    <source>
        <dbReference type="PROSITE" id="PS50158"/>
    </source>
</evidence>
<dbReference type="InterPro" id="IPR001878">
    <property type="entry name" value="Znf_CCHC"/>
</dbReference>
<name>A0ABQ5H0J3_9ASTR</name>
<feature type="domain" description="CCHC-type" evidence="3">
    <location>
        <begin position="177"/>
        <end position="192"/>
    </location>
</feature>
<keyword evidence="4" id="KW-0548">Nucleotidyltransferase</keyword>
<dbReference type="SMART" id="SM00343">
    <property type="entry name" value="ZnF_C2HC"/>
    <property type="match status" value="2"/>
</dbReference>
<keyword evidence="5" id="KW-1185">Reference proteome</keyword>
<reference evidence="4" key="2">
    <citation type="submission" date="2022-01" db="EMBL/GenBank/DDBJ databases">
        <authorList>
            <person name="Yamashiro T."/>
            <person name="Shiraishi A."/>
            <person name="Satake H."/>
            <person name="Nakayama K."/>
        </authorList>
    </citation>
    <scope>NUCLEOTIDE SEQUENCE</scope>
</reference>
<evidence type="ECO:0000313" key="4">
    <source>
        <dbReference type="EMBL" id="GJT81175.1"/>
    </source>
</evidence>
<keyword evidence="1" id="KW-0863">Zinc-finger</keyword>
<dbReference type="Pfam" id="PF00098">
    <property type="entry name" value="zf-CCHC"/>
    <property type="match status" value="2"/>
</dbReference>
<dbReference type="PROSITE" id="PS50158">
    <property type="entry name" value="ZF_CCHC"/>
    <property type="match status" value="2"/>
</dbReference>
<keyword evidence="1" id="KW-0862">Zinc</keyword>
<keyword evidence="4" id="KW-0808">Transferase</keyword>